<feature type="non-terminal residue" evidence="1">
    <location>
        <position position="1"/>
    </location>
</feature>
<name>A0A0F9BP35_9ZZZZ</name>
<evidence type="ECO:0000313" key="1">
    <source>
        <dbReference type="EMBL" id="KKK86126.1"/>
    </source>
</evidence>
<accession>A0A0F9BP35</accession>
<gene>
    <name evidence="1" type="ORF">LCGC14_2766380</name>
</gene>
<dbReference type="EMBL" id="LAZR01050993">
    <property type="protein sequence ID" value="KKK86126.1"/>
    <property type="molecule type" value="Genomic_DNA"/>
</dbReference>
<protein>
    <submittedName>
        <fullName evidence="1">Uncharacterized protein</fullName>
    </submittedName>
</protein>
<comment type="caution">
    <text evidence="1">The sequence shown here is derived from an EMBL/GenBank/DDBJ whole genome shotgun (WGS) entry which is preliminary data.</text>
</comment>
<sequence>PYQPTSQIIQSSIAQQPGHQITSVEQVIWIRLSDKGKRELKSAFDFGHRFHKSRIRDIASEMNNIYSSLQAFAAQMISKHVPRDTGDLQSSLLSSLSGIGTKKPPMFPRSENQLELRMGYYSNIYYLPYVNNPKRIITVRHHRNMGIISYRGGRHYLHDPTAKTKFMLTSKAAIRKEAKRLTKGMIRRLYLKWGLRGASGSGFVKGMFKYTGMGRF</sequence>
<reference evidence="1" key="1">
    <citation type="journal article" date="2015" name="Nature">
        <title>Complex archaea that bridge the gap between prokaryotes and eukaryotes.</title>
        <authorList>
            <person name="Spang A."/>
            <person name="Saw J.H."/>
            <person name="Jorgensen S.L."/>
            <person name="Zaremba-Niedzwiedzka K."/>
            <person name="Martijn J."/>
            <person name="Lind A.E."/>
            <person name="van Eijk R."/>
            <person name="Schleper C."/>
            <person name="Guy L."/>
            <person name="Ettema T.J."/>
        </authorList>
    </citation>
    <scope>NUCLEOTIDE SEQUENCE</scope>
</reference>
<dbReference type="AlphaFoldDB" id="A0A0F9BP35"/>
<proteinExistence type="predicted"/>
<organism evidence="1">
    <name type="scientific">marine sediment metagenome</name>
    <dbReference type="NCBI Taxonomy" id="412755"/>
    <lineage>
        <taxon>unclassified sequences</taxon>
        <taxon>metagenomes</taxon>
        <taxon>ecological metagenomes</taxon>
    </lineage>
</organism>